<keyword evidence="2" id="KW-0349">Heme</keyword>
<reference evidence="3 4" key="1">
    <citation type="submission" date="2016-07" db="EMBL/GenBank/DDBJ databases">
        <authorList>
            <person name="Sutton G."/>
            <person name="Brinkac L."/>
            <person name="Sanka R."/>
            <person name="Adams M."/>
            <person name="Lau E."/>
            <person name="Kumar A."/>
            <person name="Macaden R."/>
        </authorList>
    </citation>
    <scope>NUCLEOTIDE SEQUENCE [LARGE SCALE GENOMIC DNA]</scope>
    <source>
        <strain evidence="3 4">GA-0871</strain>
    </source>
</reference>
<dbReference type="Proteomes" id="UP000187001">
    <property type="component" value="Unassembled WGS sequence"/>
</dbReference>
<keyword evidence="2" id="KW-0408">Iron</keyword>
<name>A0ABD6QHV4_MYCFO</name>
<keyword evidence="2" id="KW-0560">Oxidoreductase</keyword>
<dbReference type="GO" id="GO:0004497">
    <property type="term" value="F:monooxygenase activity"/>
    <property type="evidence" value="ECO:0007669"/>
    <property type="project" value="UniProtKB-KW"/>
</dbReference>
<evidence type="ECO:0000256" key="1">
    <source>
        <dbReference type="ARBA" id="ARBA00010617"/>
    </source>
</evidence>
<comment type="caution">
    <text evidence="3">The sequence shown here is derived from an EMBL/GenBank/DDBJ whole genome shotgun (WGS) entry which is preliminary data.</text>
</comment>
<dbReference type="Pfam" id="PF00067">
    <property type="entry name" value="p450"/>
    <property type="match status" value="1"/>
</dbReference>
<keyword evidence="2" id="KW-0503">Monooxygenase</keyword>
<dbReference type="EMBL" id="MBER01000116">
    <property type="protein sequence ID" value="OMC39544.1"/>
    <property type="molecule type" value="Genomic_DNA"/>
</dbReference>
<sequence length="402" mass="44355">MTATIPDSVIPANDDDPFSDDVLEDPTPLHAALRDAGPVVYLTVYGVYALARYDEVRSALSNWQDFQSAAGVGLSNFRYEKPWRPPSLLLESDPPHHDAPRRVLSKILGPRALHKLRKDWMDDADQLVEDVLSRGTQFDAVTSIAAAYPLRVFPDTVGIAKDGRENLLPYGDHLFNAFGPHNHLVAAGEPRIAELGAWASAQCQRDALSEVGFGADIWAAADRGEITYDQAPLIVRSLLSAGVDTTVHGLSATLYAMATNPAQWQRLRQQPSLIRTAFDEAVRWESPVQTFFRTATRDVRIGDVLIPEGQKILMFLGSANRDARRWDNPDRYDPSRNPSGHVGFGMGIHQCVGQHVARLEAEAILAALARRVATMRLAAAPKRHHNNTLRAWESIPVEVTLA</sequence>
<keyword evidence="2" id="KW-0479">Metal-binding</keyword>
<gene>
    <name evidence="3" type="ORF">A5742_04815</name>
</gene>
<dbReference type="InterPro" id="IPR036396">
    <property type="entry name" value="Cyt_P450_sf"/>
</dbReference>
<dbReference type="SUPFAM" id="SSF48264">
    <property type="entry name" value="Cytochrome P450"/>
    <property type="match status" value="1"/>
</dbReference>
<evidence type="ECO:0000256" key="2">
    <source>
        <dbReference type="RuleBase" id="RU000461"/>
    </source>
</evidence>
<protein>
    <submittedName>
        <fullName evidence="3">Cytochrome</fullName>
    </submittedName>
</protein>
<dbReference type="InterPro" id="IPR017972">
    <property type="entry name" value="Cyt_P450_CS"/>
</dbReference>
<proteinExistence type="inferred from homology"/>
<dbReference type="AlphaFoldDB" id="A0ABD6QHV4"/>
<dbReference type="PANTHER" id="PTHR46696:SF1">
    <property type="entry name" value="CYTOCHROME P450 YJIB-RELATED"/>
    <property type="match status" value="1"/>
</dbReference>
<dbReference type="PROSITE" id="PS00086">
    <property type="entry name" value="CYTOCHROME_P450"/>
    <property type="match status" value="1"/>
</dbReference>
<evidence type="ECO:0000313" key="4">
    <source>
        <dbReference type="Proteomes" id="UP000187001"/>
    </source>
</evidence>
<comment type="similarity">
    <text evidence="1 2">Belongs to the cytochrome P450 family.</text>
</comment>
<organism evidence="3 4">
    <name type="scientific">Mycolicibacterium fortuitum</name>
    <name type="common">Mycobacterium fortuitum</name>
    <dbReference type="NCBI Taxonomy" id="1766"/>
    <lineage>
        <taxon>Bacteria</taxon>
        <taxon>Bacillati</taxon>
        <taxon>Actinomycetota</taxon>
        <taxon>Actinomycetes</taxon>
        <taxon>Mycobacteriales</taxon>
        <taxon>Mycobacteriaceae</taxon>
        <taxon>Mycolicibacterium</taxon>
    </lineage>
</organism>
<dbReference type="PANTHER" id="PTHR46696">
    <property type="entry name" value="P450, PUTATIVE (EUROFUNG)-RELATED"/>
    <property type="match status" value="1"/>
</dbReference>
<dbReference type="Gene3D" id="1.10.630.10">
    <property type="entry name" value="Cytochrome P450"/>
    <property type="match status" value="1"/>
</dbReference>
<dbReference type="RefSeq" id="WP_076206522.1">
    <property type="nucleotide sequence ID" value="NZ_MBER01000116.1"/>
</dbReference>
<dbReference type="CDD" id="cd11037">
    <property type="entry name" value="CYP199A2-like"/>
    <property type="match status" value="1"/>
</dbReference>
<dbReference type="GO" id="GO:0046872">
    <property type="term" value="F:metal ion binding"/>
    <property type="evidence" value="ECO:0007669"/>
    <property type="project" value="UniProtKB-KW"/>
</dbReference>
<dbReference type="InterPro" id="IPR001128">
    <property type="entry name" value="Cyt_P450"/>
</dbReference>
<evidence type="ECO:0000313" key="3">
    <source>
        <dbReference type="EMBL" id="OMC39544.1"/>
    </source>
</evidence>
<accession>A0ABD6QHV4</accession>